<reference evidence="5 6" key="1">
    <citation type="journal article" date="2009" name="Stand. Genomic Sci.">
        <title>Complete genome sequence of Pirellula staleyi type strain (ATCC 27377).</title>
        <authorList>
            <person name="Clum A."/>
            <person name="Tindall B.J."/>
            <person name="Sikorski J."/>
            <person name="Ivanova N."/>
            <person name="Mavrommatis K."/>
            <person name="Lucas S."/>
            <person name="Glavina del Rio T."/>
            <person name="Nolan M."/>
            <person name="Chen F."/>
            <person name="Tice H."/>
            <person name="Pitluck S."/>
            <person name="Cheng J.F."/>
            <person name="Chertkov O."/>
            <person name="Brettin T."/>
            <person name="Han C."/>
            <person name="Detter J.C."/>
            <person name="Kuske C."/>
            <person name="Bruce D."/>
            <person name="Goodwin L."/>
            <person name="Ovchinikova G."/>
            <person name="Pati A."/>
            <person name="Mikhailova N."/>
            <person name="Chen A."/>
            <person name="Palaniappan K."/>
            <person name="Land M."/>
            <person name="Hauser L."/>
            <person name="Chang Y.J."/>
            <person name="Jeffries C.D."/>
            <person name="Chain P."/>
            <person name="Rohde M."/>
            <person name="Goker M."/>
            <person name="Bristow J."/>
            <person name="Eisen J.A."/>
            <person name="Markowitz V."/>
            <person name="Hugenholtz P."/>
            <person name="Kyrpides N.C."/>
            <person name="Klenk H.P."/>
            <person name="Lapidus A."/>
        </authorList>
    </citation>
    <scope>NUCLEOTIDE SEQUENCE [LARGE SCALE GENOMIC DNA]</scope>
    <source>
        <strain evidence="6">ATCC 27377 / DSM 6068 / ICPB 4128</strain>
    </source>
</reference>
<evidence type="ECO:0000259" key="4">
    <source>
        <dbReference type="SMART" id="SM00822"/>
    </source>
</evidence>
<dbReference type="PANTHER" id="PTHR43639:SF1">
    <property type="entry name" value="SHORT-CHAIN DEHYDROGENASE_REDUCTASE FAMILY PROTEIN"/>
    <property type="match status" value="1"/>
</dbReference>
<dbReference type="SMART" id="SM00822">
    <property type="entry name" value="PKS_KR"/>
    <property type="match status" value="1"/>
</dbReference>
<proteinExistence type="inferred from homology"/>
<protein>
    <submittedName>
        <fullName evidence="5">Short-chain dehydrogenase/reductase SDR</fullName>
    </submittedName>
</protein>
<dbReference type="PRINTS" id="PR00081">
    <property type="entry name" value="GDHRDH"/>
</dbReference>
<dbReference type="STRING" id="530564.Psta_1996"/>
<dbReference type="PROSITE" id="PS00061">
    <property type="entry name" value="ADH_SHORT"/>
    <property type="match status" value="1"/>
</dbReference>
<dbReference type="KEGG" id="psl:Psta_1996"/>
<dbReference type="Pfam" id="PF00106">
    <property type="entry name" value="adh_short"/>
    <property type="match status" value="1"/>
</dbReference>
<dbReference type="OrthoDB" id="9803333at2"/>
<dbReference type="AlphaFoldDB" id="D2R0S2"/>
<feature type="domain" description="Ketoreductase" evidence="4">
    <location>
        <begin position="9"/>
        <end position="178"/>
    </location>
</feature>
<dbReference type="FunFam" id="3.40.50.720:FF:000084">
    <property type="entry name" value="Short-chain dehydrogenase reductase"/>
    <property type="match status" value="1"/>
</dbReference>
<accession>D2R0S2</accession>
<comment type="similarity">
    <text evidence="1 3">Belongs to the short-chain dehydrogenases/reductases (SDR) family.</text>
</comment>
<dbReference type="eggNOG" id="COG4221">
    <property type="taxonomic scope" value="Bacteria"/>
</dbReference>
<dbReference type="EMBL" id="CP001848">
    <property type="protein sequence ID" value="ADB16670.1"/>
    <property type="molecule type" value="Genomic_DNA"/>
</dbReference>
<dbReference type="Proteomes" id="UP000001887">
    <property type="component" value="Chromosome"/>
</dbReference>
<dbReference type="CDD" id="cd05233">
    <property type="entry name" value="SDR_c"/>
    <property type="match status" value="1"/>
</dbReference>
<sequence>MAEQKLRGKTALITGAGRGIGKGIAIAFAREGARLILTSRTPEELVEAAAECIEAGALEAITCPADLSDESQLLELFEFARARFESLDLLVNNAGAFDGGPLDELSTEAWDKVMNLNVRAPFLCTREALKWMKPKQSGRIINLGSIAGSRVRPESAAYSASKHAIWGLTQVTALEGREYGVTCCCLKPGNIAVERRMNSGNPIDDEPMIAIEDIAEVALLMATLPPTALMLEATVLPHRQLYVGRG</sequence>
<dbReference type="GO" id="GO:0016491">
    <property type="term" value="F:oxidoreductase activity"/>
    <property type="evidence" value="ECO:0007669"/>
    <property type="project" value="UniProtKB-KW"/>
</dbReference>
<dbReference type="Gene3D" id="3.40.50.720">
    <property type="entry name" value="NAD(P)-binding Rossmann-like Domain"/>
    <property type="match status" value="1"/>
</dbReference>
<evidence type="ECO:0000256" key="1">
    <source>
        <dbReference type="ARBA" id="ARBA00006484"/>
    </source>
</evidence>
<evidence type="ECO:0000313" key="6">
    <source>
        <dbReference type="Proteomes" id="UP000001887"/>
    </source>
</evidence>
<evidence type="ECO:0000256" key="2">
    <source>
        <dbReference type="ARBA" id="ARBA00023002"/>
    </source>
</evidence>
<name>D2R0S2_PIRSD</name>
<organism evidence="5 6">
    <name type="scientific">Pirellula staleyi (strain ATCC 27377 / DSM 6068 / ICPB 4128)</name>
    <name type="common">Pirella staleyi</name>
    <dbReference type="NCBI Taxonomy" id="530564"/>
    <lineage>
        <taxon>Bacteria</taxon>
        <taxon>Pseudomonadati</taxon>
        <taxon>Planctomycetota</taxon>
        <taxon>Planctomycetia</taxon>
        <taxon>Pirellulales</taxon>
        <taxon>Pirellulaceae</taxon>
        <taxon>Pirellula</taxon>
    </lineage>
</organism>
<evidence type="ECO:0000313" key="5">
    <source>
        <dbReference type="EMBL" id="ADB16670.1"/>
    </source>
</evidence>
<dbReference type="InterPro" id="IPR020904">
    <property type="entry name" value="Sc_DH/Rdtase_CS"/>
</dbReference>
<dbReference type="InterPro" id="IPR036291">
    <property type="entry name" value="NAD(P)-bd_dom_sf"/>
</dbReference>
<dbReference type="InterPro" id="IPR057326">
    <property type="entry name" value="KR_dom"/>
</dbReference>
<dbReference type="HOGENOM" id="CLU_010194_2_10_0"/>
<keyword evidence="2" id="KW-0560">Oxidoreductase</keyword>
<dbReference type="SUPFAM" id="SSF51735">
    <property type="entry name" value="NAD(P)-binding Rossmann-fold domains"/>
    <property type="match status" value="1"/>
</dbReference>
<dbReference type="PRINTS" id="PR00080">
    <property type="entry name" value="SDRFAMILY"/>
</dbReference>
<gene>
    <name evidence="5" type="ordered locus">Psta_1996</name>
</gene>
<dbReference type="InterPro" id="IPR002347">
    <property type="entry name" value="SDR_fam"/>
</dbReference>
<evidence type="ECO:0000256" key="3">
    <source>
        <dbReference type="RuleBase" id="RU000363"/>
    </source>
</evidence>
<keyword evidence="6" id="KW-1185">Reference proteome</keyword>
<dbReference type="PANTHER" id="PTHR43639">
    <property type="entry name" value="OXIDOREDUCTASE, SHORT-CHAIN DEHYDROGENASE/REDUCTASE FAMILY (AFU_ORTHOLOGUE AFUA_5G02870)"/>
    <property type="match status" value="1"/>
</dbReference>